<proteinExistence type="predicted"/>
<dbReference type="AlphaFoldDB" id="A0A1G9JFI1"/>
<gene>
    <name evidence="1" type="ORF">SAMN04487971_109116</name>
</gene>
<evidence type="ECO:0000313" key="1">
    <source>
        <dbReference type="EMBL" id="SDL36330.1"/>
    </source>
</evidence>
<reference evidence="2" key="1">
    <citation type="submission" date="2016-10" db="EMBL/GenBank/DDBJ databases">
        <authorList>
            <person name="Varghese N."/>
            <person name="Submissions S."/>
        </authorList>
    </citation>
    <scope>NUCLEOTIDE SEQUENCE [LARGE SCALE GENOMIC DNA]</scope>
    <source>
        <strain evidence="2">CGMCC 1.7655</strain>
    </source>
</reference>
<keyword evidence="2" id="KW-1185">Reference proteome</keyword>
<dbReference type="EMBL" id="FNGE01000009">
    <property type="protein sequence ID" value="SDL36330.1"/>
    <property type="molecule type" value="Genomic_DNA"/>
</dbReference>
<organism evidence="1 2">
    <name type="scientific">Paracoccus chinensis</name>
    <dbReference type="NCBI Taxonomy" id="525640"/>
    <lineage>
        <taxon>Bacteria</taxon>
        <taxon>Pseudomonadati</taxon>
        <taxon>Pseudomonadota</taxon>
        <taxon>Alphaproteobacteria</taxon>
        <taxon>Rhodobacterales</taxon>
        <taxon>Paracoccaceae</taxon>
        <taxon>Paracoccus</taxon>
    </lineage>
</organism>
<evidence type="ECO:0000313" key="2">
    <source>
        <dbReference type="Proteomes" id="UP000199555"/>
    </source>
</evidence>
<protein>
    <submittedName>
        <fullName evidence="1">Uncharacterized protein</fullName>
    </submittedName>
</protein>
<dbReference type="STRING" id="525640.SAMN04487971_109116"/>
<dbReference type="RefSeq" id="WP_090755977.1">
    <property type="nucleotide sequence ID" value="NZ_FNGE01000009.1"/>
</dbReference>
<accession>A0A1G9JFI1</accession>
<name>A0A1G9JFI1_9RHOB</name>
<dbReference type="Proteomes" id="UP000199555">
    <property type="component" value="Unassembled WGS sequence"/>
</dbReference>
<dbReference type="OrthoDB" id="8481684at2"/>
<sequence length="83" mass="9391">MTSLTYEQQVAIARRLQKIARLIDKELTAAAGQRVPFSLYTWGGNRSQYISNTARAEVKVAMQETLDRWNEPQDPPPGQGGWQ</sequence>